<keyword evidence="1" id="KW-0472">Membrane</keyword>
<dbReference type="AlphaFoldDB" id="C9MS94"/>
<dbReference type="OrthoDB" id="1082732at2"/>
<proteinExistence type="predicted"/>
<sequence>MDVHISLSTNYYIQIQFHKGKIEKKAMYNLNYILLVVFTVIYTGCTHKKVQKINADSALYEKICATEVPKENLDIPMIATATYNNGTPFYGKGRKYYELSENDLAEIKSILNNQIPKEKSLKAIHLNIDNYFRQYLAYTNQDGIFVLVNLYKYYYISHPASQTKGIYAPAKGIHIISLIQERNRARYDNVLILLNLSQKRIKKVDII</sequence>
<gene>
    <name evidence="2" type="ORF">HMPREF0973_02508</name>
</gene>
<name>C9MS94_9BACT</name>
<dbReference type="HOGENOM" id="CLU_127094_0_0_10"/>
<evidence type="ECO:0000256" key="1">
    <source>
        <dbReference type="SAM" id="Phobius"/>
    </source>
</evidence>
<feature type="transmembrane region" description="Helical" evidence="1">
    <location>
        <begin position="26"/>
        <end position="44"/>
    </location>
</feature>
<dbReference type="EMBL" id="ACVA01000061">
    <property type="protein sequence ID" value="EEX17635.1"/>
    <property type="molecule type" value="Genomic_DNA"/>
</dbReference>
<evidence type="ECO:0000313" key="3">
    <source>
        <dbReference type="Proteomes" id="UP000003327"/>
    </source>
</evidence>
<keyword evidence="3" id="KW-1185">Reference proteome</keyword>
<dbReference type="Proteomes" id="UP000003327">
    <property type="component" value="Unassembled WGS sequence"/>
</dbReference>
<keyword evidence="1" id="KW-1133">Transmembrane helix</keyword>
<dbReference type="STRING" id="649761.HMPREF0973_02508"/>
<keyword evidence="1" id="KW-0812">Transmembrane</keyword>
<accession>C9MS94</accession>
<organism evidence="2 3">
    <name type="scientific">Prevotella veroralis F0319</name>
    <dbReference type="NCBI Taxonomy" id="649761"/>
    <lineage>
        <taxon>Bacteria</taxon>
        <taxon>Pseudomonadati</taxon>
        <taxon>Bacteroidota</taxon>
        <taxon>Bacteroidia</taxon>
        <taxon>Bacteroidales</taxon>
        <taxon>Prevotellaceae</taxon>
        <taxon>Prevotella</taxon>
    </lineage>
</organism>
<reference evidence="2 3" key="1">
    <citation type="submission" date="2009-09" db="EMBL/GenBank/DDBJ databases">
        <authorList>
            <person name="Weinstock G."/>
            <person name="Sodergren E."/>
            <person name="Clifton S."/>
            <person name="Fulton L."/>
            <person name="Fulton B."/>
            <person name="Courtney L."/>
            <person name="Fronick C."/>
            <person name="Harrison M."/>
            <person name="Strong C."/>
            <person name="Farmer C."/>
            <person name="Delahaunty K."/>
            <person name="Markovic C."/>
            <person name="Hall O."/>
            <person name="Minx P."/>
            <person name="Tomlinson C."/>
            <person name="Mitreva M."/>
            <person name="Nelson J."/>
            <person name="Hou S."/>
            <person name="Wollam A."/>
            <person name="Pepin K.H."/>
            <person name="Johnson M."/>
            <person name="Bhonagiri V."/>
            <person name="Nash W.E."/>
            <person name="Warren W."/>
            <person name="Chinwalla A."/>
            <person name="Mardis E.R."/>
            <person name="Wilson R.K."/>
        </authorList>
    </citation>
    <scope>NUCLEOTIDE SEQUENCE [LARGE SCALE GENOMIC DNA]</scope>
    <source>
        <strain evidence="2 3">F0319</strain>
    </source>
</reference>
<comment type="caution">
    <text evidence="2">The sequence shown here is derived from an EMBL/GenBank/DDBJ whole genome shotgun (WGS) entry which is preliminary data.</text>
</comment>
<evidence type="ECO:0000313" key="2">
    <source>
        <dbReference type="EMBL" id="EEX17635.1"/>
    </source>
</evidence>
<protein>
    <submittedName>
        <fullName evidence="2">Uncharacterized protein</fullName>
    </submittedName>
</protein>